<organism evidence="2 3">
    <name type="scientific">Romanomermis culicivorax</name>
    <name type="common">Nematode worm</name>
    <dbReference type="NCBI Taxonomy" id="13658"/>
    <lineage>
        <taxon>Eukaryota</taxon>
        <taxon>Metazoa</taxon>
        <taxon>Ecdysozoa</taxon>
        <taxon>Nematoda</taxon>
        <taxon>Enoplea</taxon>
        <taxon>Dorylaimia</taxon>
        <taxon>Mermithida</taxon>
        <taxon>Mermithoidea</taxon>
        <taxon>Mermithidae</taxon>
        <taxon>Romanomermis</taxon>
    </lineage>
</organism>
<dbReference type="WBParaSite" id="nRc.2.0.1.t07894-RA">
    <property type="protein sequence ID" value="nRc.2.0.1.t07894-RA"/>
    <property type="gene ID" value="nRc.2.0.1.g07894"/>
</dbReference>
<evidence type="ECO:0000256" key="1">
    <source>
        <dbReference type="SAM" id="MobiDB-lite"/>
    </source>
</evidence>
<feature type="region of interest" description="Disordered" evidence="1">
    <location>
        <begin position="1"/>
        <end position="47"/>
    </location>
</feature>
<accession>A0A915I373</accession>
<evidence type="ECO:0000313" key="3">
    <source>
        <dbReference type="WBParaSite" id="nRc.2.0.1.t07894-RA"/>
    </source>
</evidence>
<proteinExistence type="predicted"/>
<dbReference type="Proteomes" id="UP000887565">
    <property type="component" value="Unplaced"/>
</dbReference>
<keyword evidence="2" id="KW-1185">Reference proteome</keyword>
<protein>
    <submittedName>
        <fullName evidence="3">Uncharacterized protein</fullName>
    </submittedName>
</protein>
<evidence type="ECO:0000313" key="2">
    <source>
        <dbReference type="Proteomes" id="UP000887565"/>
    </source>
</evidence>
<name>A0A915I373_ROMCU</name>
<reference evidence="3" key="1">
    <citation type="submission" date="2022-11" db="UniProtKB">
        <authorList>
            <consortium name="WormBaseParasite"/>
        </authorList>
    </citation>
    <scope>IDENTIFICATION</scope>
</reference>
<dbReference type="AlphaFoldDB" id="A0A915I373"/>
<sequence length="214" mass="24849">METVARMSYNLDHYGRSHRNGETKADDDEPEPHLHKNNDNNGSESRSLCHEKMPLLTLDEKTCHFNESAKADNHQISIEQQRPSVHKISHLSKTFTEPINLSYFSQCIKNVDVKGNNDAKKSLIDSKNSSKITLIDEREDNRRESRKGDDDVDYNMSYSKDEQCAKNSKMMKSWRVLERGLQSLQNEILQRRQILKNESTNKSRRTLLSLPQML</sequence>
<feature type="compositionally biased region" description="Basic and acidic residues" evidence="1">
    <location>
        <begin position="13"/>
        <end position="24"/>
    </location>
</feature>